<organism evidence="2 3">
    <name type="scientific">Botrytis hyacinthi</name>
    <dbReference type="NCBI Taxonomy" id="278943"/>
    <lineage>
        <taxon>Eukaryota</taxon>
        <taxon>Fungi</taxon>
        <taxon>Dikarya</taxon>
        <taxon>Ascomycota</taxon>
        <taxon>Pezizomycotina</taxon>
        <taxon>Leotiomycetes</taxon>
        <taxon>Helotiales</taxon>
        <taxon>Sclerotiniaceae</taxon>
        <taxon>Botrytis</taxon>
    </lineage>
</organism>
<sequence length="552" mass="60544">MDHRATMAQSNAVGETNLARGTPPGASGPSGASRMADPPGILRNSEARSWNTDIPSHLPHEKVFPIQIGTELFRLSGASLSSDAKKPRAPSYFSQYFQNQLRQAEEKGEDPNTAIRTLYIDRDPITFKDISLHLQGYHVAPRNASHFVKLFADAQFYSLPRLISQLYEENIFITVGDREFQIPRELFSDPGNSPNYFSLSFTIFFSSPTEIFPGLSREGLLRPPSILPPSVPNRSSKTFSEILHLLRGYPLEIRSPEHRAELLRDCRYFHLKGLEQKLIPHSISYNLLRKKSEITIRLADIRQSGLSILTDISSSTAPSPEPLTSPNPSTISSVGYVHYQRPFADSSPSELILEIGDSAALLHWNTMRLEFFGETKTRMGKLLEIVATKLNLPVKQPLGLLMKNGGASSEPASPGKSGLSEEMVRVVLGEGCGVVCDGKVVDLNGATDENFSVGGQGSSKKRRMEGGIALPVNMDVGPGEMRDEIWIVKSGQWRLRVQNHGGGVQGTRMGVGVGGQALVNGKAEWECVLVAVRLDAISGERGRNLSRGFLGE</sequence>
<dbReference type="AlphaFoldDB" id="A0A4Z1H1U9"/>
<keyword evidence="3" id="KW-1185">Reference proteome</keyword>
<gene>
    <name evidence="2" type="ORF">BHYA_0011g00630</name>
</gene>
<dbReference type="PANTHER" id="PTHR31758:SF2">
    <property type="entry name" value="BTB_POZ DOMAIN-CONTAINING PROTEIN YLR108C"/>
    <property type="match status" value="1"/>
</dbReference>
<name>A0A4Z1H1U9_9HELO</name>
<evidence type="ECO:0000313" key="2">
    <source>
        <dbReference type="EMBL" id="TGO42229.1"/>
    </source>
</evidence>
<evidence type="ECO:0000313" key="3">
    <source>
        <dbReference type="Proteomes" id="UP000297814"/>
    </source>
</evidence>
<dbReference type="Proteomes" id="UP000297814">
    <property type="component" value="Unassembled WGS sequence"/>
</dbReference>
<dbReference type="EMBL" id="PQXK01000011">
    <property type="protein sequence ID" value="TGO42229.1"/>
    <property type="molecule type" value="Genomic_DNA"/>
</dbReference>
<protein>
    <recommendedName>
        <fullName evidence="4">Potassium channel tetramerisation-type BTB domain-containing protein</fullName>
    </recommendedName>
</protein>
<dbReference type="PANTHER" id="PTHR31758">
    <property type="entry name" value="BTB/POZ DOMAIN-CONTAINING PROTEIN YLR108C"/>
    <property type="match status" value="1"/>
</dbReference>
<dbReference type="InterPro" id="IPR011333">
    <property type="entry name" value="SKP1/BTB/POZ_sf"/>
</dbReference>
<feature type="region of interest" description="Disordered" evidence="1">
    <location>
        <begin position="1"/>
        <end position="46"/>
    </location>
</feature>
<dbReference type="SUPFAM" id="SSF54695">
    <property type="entry name" value="POZ domain"/>
    <property type="match status" value="2"/>
</dbReference>
<reference evidence="2 3" key="1">
    <citation type="submission" date="2017-12" db="EMBL/GenBank/DDBJ databases">
        <title>Comparative genomics of Botrytis spp.</title>
        <authorList>
            <person name="Valero-Jimenez C.A."/>
            <person name="Tapia P."/>
            <person name="Veloso J."/>
            <person name="Silva-Moreno E."/>
            <person name="Staats M."/>
            <person name="Valdes J.H."/>
            <person name="Van Kan J.A.L."/>
        </authorList>
    </citation>
    <scope>NUCLEOTIDE SEQUENCE [LARGE SCALE GENOMIC DNA]</scope>
    <source>
        <strain evidence="2 3">Bh0001</strain>
    </source>
</reference>
<comment type="caution">
    <text evidence="2">The sequence shown here is derived from an EMBL/GenBank/DDBJ whole genome shotgun (WGS) entry which is preliminary data.</text>
</comment>
<accession>A0A4Z1H1U9</accession>
<evidence type="ECO:0000256" key="1">
    <source>
        <dbReference type="SAM" id="MobiDB-lite"/>
    </source>
</evidence>
<dbReference type="Gene3D" id="3.30.710.10">
    <property type="entry name" value="Potassium Channel Kv1.1, Chain A"/>
    <property type="match status" value="2"/>
</dbReference>
<proteinExistence type="predicted"/>
<feature type="compositionally biased region" description="Low complexity" evidence="1">
    <location>
        <begin position="23"/>
        <end position="33"/>
    </location>
</feature>
<evidence type="ECO:0008006" key="4">
    <source>
        <dbReference type="Google" id="ProtNLM"/>
    </source>
</evidence>